<dbReference type="PANTHER" id="PTHR47690:SF1">
    <property type="entry name" value="GLUCOKINASE"/>
    <property type="match status" value="1"/>
</dbReference>
<comment type="caution">
    <text evidence="4">The sequence shown here is derived from an EMBL/GenBank/DDBJ whole genome shotgun (WGS) entry which is preliminary data.</text>
</comment>
<evidence type="ECO:0000256" key="2">
    <source>
        <dbReference type="ARBA" id="ARBA00022777"/>
    </source>
</evidence>
<proteinExistence type="inferred from homology"/>
<dbReference type="PANTHER" id="PTHR47690">
    <property type="entry name" value="GLUCOKINASE"/>
    <property type="match status" value="1"/>
</dbReference>
<evidence type="ECO:0000313" key="4">
    <source>
        <dbReference type="EMBL" id="MEN2986938.1"/>
    </source>
</evidence>
<dbReference type="InterPro" id="IPR003836">
    <property type="entry name" value="Glucokinase"/>
</dbReference>
<dbReference type="Gene3D" id="3.30.420.40">
    <property type="match status" value="1"/>
</dbReference>
<dbReference type="Proteomes" id="UP001413721">
    <property type="component" value="Unassembled WGS sequence"/>
</dbReference>
<dbReference type="RefSeq" id="WP_345931025.1">
    <property type="nucleotide sequence ID" value="NZ_JBBKTV010000001.1"/>
</dbReference>
<dbReference type="InterPro" id="IPR050201">
    <property type="entry name" value="Bacterial_glucokinase"/>
</dbReference>
<evidence type="ECO:0000313" key="5">
    <source>
        <dbReference type="Proteomes" id="UP001413721"/>
    </source>
</evidence>
<dbReference type="EMBL" id="JBBKTW010000001">
    <property type="protein sequence ID" value="MEN2986938.1"/>
    <property type="molecule type" value="Genomic_DNA"/>
</dbReference>
<gene>
    <name evidence="4" type="ORF">WG926_01385</name>
</gene>
<keyword evidence="2" id="KW-0418">Kinase</keyword>
<dbReference type="Pfam" id="PF02685">
    <property type="entry name" value="Glucokinase"/>
    <property type="match status" value="1"/>
</dbReference>
<comment type="similarity">
    <text evidence="3">Belongs to the bacterial glucokinase family.</text>
</comment>
<evidence type="ECO:0000256" key="3">
    <source>
        <dbReference type="RuleBase" id="RU004046"/>
    </source>
</evidence>
<dbReference type="SUPFAM" id="SSF53067">
    <property type="entry name" value="Actin-like ATPase domain"/>
    <property type="match status" value="1"/>
</dbReference>
<keyword evidence="1" id="KW-0808">Transferase</keyword>
<dbReference type="CDD" id="cd24008">
    <property type="entry name" value="ASKHA_NBD_GLK"/>
    <property type="match status" value="1"/>
</dbReference>
<protein>
    <submittedName>
        <fullName evidence="4">Glucokinase</fullName>
    </submittedName>
</protein>
<name>A0ABU9YDS9_9PROT</name>
<evidence type="ECO:0000256" key="1">
    <source>
        <dbReference type="ARBA" id="ARBA00022679"/>
    </source>
</evidence>
<reference evidence="4 5" key="1">
    <citation type="submission" date="2024-03" db="EMBL/GenBank/DDBJ databases">
        <title>High-quality draft genome sequencing of Tistrella sp. BH-R2-4.</title>
        <authorList>
            <person name="Dong C."/>
        </authorList>
    </citation>
    <scope>NUCLEOTIDE SEQUENCE [LARGE SCALE GENOMIC DNA]</scope>
    <source>
        <strain evidence="4 5">BH-R2-4</strain>
    </source>
</reference>
<keyword evidence="5" id="KW-1185">Reference proteome</keyword>
<sequence length="358" mass="35709">MRRPEPADVLVADLGGTNLRIARRDRRGRLTMIGRAATADITDLAATLRGTWLKAVGTVPQAAAICVAGPVDGARGAAVLTNRPGLAIEARILGAGLGLPSVAVVNDLMAQATGLGVMTEPGDGAGDHRPDDRFEHLLAGAGDAAAPRLLIGIGTGFGTALLLPGHHALPQVVPAEGGHIALAAETADEWAVIDAARALPGVAGVMSHVSLEDLVSGHGLGRLVAAVAAARDLSGPGIGGAALTMDPPALAAAALAGDDAAQAGFALFSGWVGAAAGDLAIATGARGGVVLAGDLLHGLGRLFDRDVVAARFRSKGRFSSYLADVPLDLAPAGDDLALIGLARIADIRAARPAGPVFD</sequence>
<dbReference type="InterPro" id="IPR043129">
    <property type="entry name" value="ATPase_NBD"/>
</dbReference>
<accession>A0ABU9YDS9</accession>
<dbReference type="Gene3D" id="3.40.367.20">
    <property type="match status" value="1"/>
</dbReference>
<organism evidence="4 5">
    <name type="scientific">Tistrella arctica</name>
    <dbReference type="NCBI Taxonomy" id="3133430"/>
    <lineage>
        <taxon>Bacteria</taxon>
        <taxon>Pseudomonadati</taxon>
        <taxon>Pseudomonadota</taxon>
        <taxon>Alphaproteobacteria</taxon>
        <taxon>Geminicoccales</taxon>
        <taxon>Geminicoccaceae</taxon>
        <taxon>Tistrella</taxon>
    </lineage>
</organism>